<evidence type="ECO:0008006" key="4">
    <source>
        <dbReference type="Google" id="ProtNLM"/>
    </source>
</evidence>
<gene>
    <name evidence="2" type="ORF">J2W68_000465</name>
</gene>
<proteinExistence type="predicted"/>
<comment type="caution">
    <text evidence="2">The sequence shown here is derived from an EMBL/GenBank/DDBJ whole genome shotgun (WGS) entry which is preliminary data.</text>
</comment>
<dbReference type="EMBL" id="JAVDWO010000001">
    <property type="protein sequence ID" value="MDR7191763.1"/>
    <property type="molecule type" value="Genomic_DNA"/>
</dbReference>
<evidence type="ECO:0000313" key="3">
    <source>
        <dbReference type="Proteomes" id="UP001256588"/>
    </source>
</evidence>
<dbReference type="RefSeq" id="WP_310232356.1">
    <property type="nucleotide sequence ID" value="NZ_JAVDWO010000001.1"/>
</dbReference>
<protein>
    <recommendedName>
        <fullName evidence="4">DUF3574 domain-containing protein</fullName>
    </recommendedName>
</protein>
<organism evidence="2 3">
    <name type="scientific">Luteimonas terrae</name>
    <dbReference type="NCBI Taxonomy" id="1530191"/>
    <lineage>
        <taxon>Bacteria</taxon>
        <taxon>Pseudomonadati</taxon>
        <taxon>Pseudomonadota</taxon>
        <taxon>Gammaproteobacteria</taxon>
        <taxon>Lysobacterales</taxon>
        <taxon>Lysobacteraceae</taxon>
        <taxon>Luteimonas</taxon>
    </lineage>
</organism>
<sequence length="163" mass="17480">MPLHFADARVLPPLLAALCLAACAGTPSMGALPSASVATAAYHGDAGRPAEGKGWVRTELYFATGQWNASAEDAAAAEQRWLDFLDREVTPRFPSGLSVLDVYGQWLPPGATTPSRLRSKELVVHHPDTPEQAAAIEAIRVAWKQETGHLSVLRSQLHADVSF</sequence>
<evidence type="ECO:0000256" key="1">
    <source>
        <dbReference type="SAM" id="SignalP"/>
    </source>
</evidence>
<dbReference type="Pfam" id="PF12098">
    <property type="entry name" value="DUF3574"/>
    <property type="match status" value="1"/>
</dbReference>
<accession>A0ABU1XSP9</accession>
<evidence type="ECO:0000313" key="2">
    <source>
        <dbReference type="EMBL" id="MDR7191763.1"/>
    </source>
</evidence>
<feature type="signal peptide" evidence="1">
    <location>
        <begin position="1"/>
        <end position="24"/>
    </location>
</feature>
<keyword evidence="3" id="KW-1185">Reference proteome</keyword>
<dbReference type="Proteomes" id="UP001256588">
    <property type="component" value="Unassembled WGS sequence"/>
</dbReference>
<reference evidence="2 3" key="1">
    <citation type="submission" date="2023-07" db="EMBL/GenBank/DDBJ databases">
        <title>Sorghum-associated microbial communities from plants grown in Nebraska, USA.</title>
        <authorList>
            <person name="Schachtman D."/>
        </authorList>
    </citation>
    <scope>NUCLEOTIDE SEQUENCE [LARGE SCALE GENOMIC DNA]</scope>
    <source>
        <strain evidence="2 3">4099</strain>
    </source>
</reference>
<dbReference type="InterPro" id="IPR021957">
    <property type="entry name" value="DUF3574"/>
</dbReference>
<feature type="chain" id="PRO_5045920491" description="DUF3574 domain-containing protein" evidence="1">
    <location>
        <begin position="25"/>
        <end position="163"/>
    </location>
</feature>
<keyword evidence="1" id="KW-0732">Signal</keyword>
<name>A0ABU1XSP9_9GAMM</name>